<dbReference type="InterPro" id="IPR023213">
    <property type="entry name" value="CAT-like_dom_sf"/>
</dbReference>
<dbReference type="STRING" id="3988.B9RAL2"/>
<evidence type="ECO:0000313" key="4">
    <source>
        <dbReference type="EMBL" id="EEF51839.1"/>
    </source>
</evidence>
<keyword evidence="2 4" id="KW-0808">Transferase</keyword>
<dbReference type="InParanoid" id="B9RAL2"/>
<sequence length="437" mass="49408">MGRNLELISKQIIKPSSPTPHHLRNYNLSFLDQIAPAAYVRLALFYEANKHTIINDSFGTSILLKNSLAKTLTHFYPLAGRALDDFVIHCNDEGAEYTEVRVPCKLSETIESKDAKDINLLFPYDMHFDFKKEILLAVQFNIFDCGGIAIGMSFSHKLVDGTSANAFVFTWAAITQGARDGHEVIKNLNLSAAIHFPSVDVSDYMPNKGTIRDKIATKRFTFNKSSIAALREAAGSNVFSADHSQVRRTTRYEAISAFIWRRLMGIFQSKPGQKNKEYAAVHAVNLRGRMAPPLDSNSFGNIWQYAVASSPQVLEIEKENQDYYHGILVNQLSKAIREINGDYIRKLQSGEWYTKWMKERIKNVEVIAFTSWCTFPMYDIDFGWGKPVFATSLGRPFRNVTVFTSNRNGDGIEAWVNLLEEDMAMFESDSEVLSFAS</sequence>
<comment type="similarity">
    <text evidence="1">Belongs to the plant acyltransferase family.</text>
</comment>
<dbReference type="KEGG" id="rcu:8266352"/>
<gene>
    <name evidence="4" type="ORF">RCOM_1507120</name>
</gene>
<evidence type="ECO:0000256" key="1">
    <source>
        <dbReference type="ARBA" id="ARBA00009861"/>
    </source>
</evidence>
<accession>B9RAL2</accession>
<dbReference type="EC" id="2.3.1.150" evidence="4"/>
<dbReference type="PANTHER" id="PTHR31623:SF25">
    <property type="entry name" value="VINORINE SYNTHASE-LIKE"/>
    <property type="match status" value="1"/>
</dbReference>
<organism evidence="4 5">
    <name type="scientific">Ricinus communis</name>
    <name type="common">Castor bean</name>
    <dbReference type="NCBI Taxonomy" id="3988"/>
    <lineage>
        <taxon>Eukaryota</taxon>
        <taxon>Viridiplantae</taxon>
        <taxon>Streptophyta</taxon>
        <taxon>Embryophyta</taxon>
        <taxon>Tracheophyta</taxon>
        <taxon>Spermatophyta</taxon>
        <taxon>Magnoliopsida</taxon>
        <taxon>eudicotyledons</taxon>
        <taxon>Gunneridae</taxon>
        <taxon>Pentapetalae</taxon>
        <taxon>rosids</taxon>
        <taxon>fabids</taxon>
        <taxon>Malpighiales</taxon>
        <taxon>Euphorbiaceae</taxon>
        <taxon>Acalyphoideae</taxon>
        <taxon>Acalypheae</taxon>
        <taxon>Ricinus</taxon>
    </lineage>
</organism>
<dbReference type="EMBL" id="EQ973773">
    <property type="protein sequence ID" value="EEF51839.1"/>
    <property type="molecule type" value="Genomic_DNA"/>
</dbReference>
<protein>
    <submittedName>
        <fullName evidence="4">Anthranilate N-benzoyltransferase protein, putative</fullName>
        <ecNumber evidence="4">2.3.1.150</ecNumber>
    </submittedName>
</protein>
<dbReference type="eggNOG" id="ENOG502QQQA">
    <property type="taxonomic scope" value="Eukaryota"/>
</dbReference>
<dbReference type="GO" id="GO:0047180">
    <property type="term" value="F:salutaridinol 7-O-acetyltransferase activity"/>
    <property type="evidence" value="ECO:0007669"/>
    <property type="project" value="UniProtKB-EC"/>
</dbReference>
<keyword evidence="5" id="KW-1185">Reference proteome</keyword>
<evidence type="ECO:0000256" key="2">
    <source>
        <dbReference type="ARBA" id="ARBA00022679"/>
    </source>
</evidence>
<dbReference type="Proteomes" id="UP000008311">
    <property type="component" value="Unassembled WGS sequence"/>
</dbReference>
<dbReference type="PANTHER" id="PTHR31623">
    <property type="entry name" value="F21J9.9"/>
    <property type="match status" value="1"/>
</dbReference>
<evidence type="ECO:0000256" key="3">
    <source>
        <dbReference type="ARBA" id="ARBA00023315"/>
    </source>
</evidence>
<dbReference type="OMA" id="NSFGNIW"/>
<evidence type="ECO:0000313" key="5">
    <source>
        <dbReference type="Proteomes" id="UP000008311"/>
    </source>
</evidence>
<name>B9RAL2_RICCO</name>
<dbReference type="OrthoDB" id="671439at2759"/>
<dbReference type="Gene3D" id="3.30.559.10">
    <property type="entry name" value="Chloramphenicol acetyltransferase-like domain"/>
    <property type="match status" value="2"/>
</dbReference>
<reference evidence="5" key="1">
    <citation type="journal article" date="2010" name="Nat. Biotechnol.">
        <title>Draft genome sequence of the oilseed species Ricinus communis.</title>
        <authorList>
            <person name="Chan A.P."/>
            <person name="Crabtree J."/>
            <person name="Zhao Q."/>
            <person name="Lorenzi H."/>
            <person name="Orvis J."/>
            <person name="Puiu D."/>
            <person name="Melake-Berhan A."/>
            <person name="Jones K.M."/>
            <person name="Redman J."/>
            <person name="Chen G."/>
            <person name="Cahoon E.B."/>
            <person name="Gedil M."/>
            <person name="Stanke M."/>
            <person name="Haas B.J."/>
            <person name="Wortman J.R."/>
            <person name="Fraser-Liggett C.M."/>
            <person name="Ravel J."/>
            <person name="Rabinowicz P.D."/>
        </authorList>
    </citation>
    <scope>NUCLEOTIDE SEQUENCE [LARGE SCALE GENOMIC DNA]</scope>
    <source>
        <strain evidence="5">cv. Hale</strain>
    </source>
</reference>
<dbReference type="AlphaFoldDB" id="B9RAL2"/>
<proteinExistence type="inferred from homology"/>
<dbReference type="Pfam" id="PF02458">
    <property type="entry name" value="Transferase"/>
    <property type="match status" value="1"/>
</dbReference>
<keyword evidence="3 4" id="KW-0012">Acyltransferase</keyword>